<evidence type="ECO:0000259" key="10">
    <source>
        <dbReference type="PROSITE" id="PS51760"/>
    </source>
</evidence>
<dbReference type="GO" id="GO:0031176">
    <property type="term" value="F:endo-1,4-beta-xylanase activity"/>
    <property type="evidence" value="ECO:0007669"/>
    <property type="project" value="UniProtKB-EC"/>
</dbReference>
<evidence type="ECO:0000256" key="8">
    <source>
        <dbReference type="RuleBase" id="RU361174"/>
    </source>
</evidence>
<evidence type="ECO:0000256" key="9">
    <source>
        <dbReference type="SAM" id="SignalP"/>
    </source>
</evidence>
<dbReference type="STRING" id="1093900.A0A507BL31"/>
<dbReference type="InterPro" id="IPR017853">
    <property type="entry name" value="GH"/>
</dbReference>
<evidence type="ECO:0000256" key="4">
    <source>
        <dbReference type="ARBA" id="ARBA00022801"/>
    </source>
</evidence>
<feature type="chain" id="PRO_5021325974" description="Beta-xylanase" evidence="9">
    <location>
        <begin position="18"/>
        <end position="327"/>
    </location>
</feature>
<dbReference type="GO" id="GO:0005576">
    <property type="term" value="C:extracellular region"/>
    <property type="evidence" value="ECO:0007669"/>
    <property type="project" value="UniProtKB-SubCell"/>
</dbReference>
<keyword evidence="7 8" id="KW-0624">Polysaccharide degradation</keyword>
<evidence type="ECO:0000256" key="2">
    <source>
        <dbReference type="ARBA" id="ARBA00007495"/>
    </source>
</evidence>
<dbReference type="InterPro" id="IPR044846">
    <property type="entry name" value="GH10"/>
</dbReference>
<comment type="caution">
    <text evidence="11">The sequence shown here is derived from an EMBL/GenBank/DDBJ whole genome shotgun (WGS) entry which is preliminary data.</text>
</comment>
<comment type="catalytic activity">
    <reaction evidence="8">
        <text>Endohydrolysis of (1-&gt;4)-beta-D-xylosidic linkages in xylans.</text>
        <dbReference type="EC" id="3.2.1.8"/>
    </reaction>
</comment>
<comment type="similarity">
    <text evidence="2 8">Belongs to the glycosyl hydrolase 10 (cellulase F) family.</text>
</comment>
<evidence type="ECO:0000256" key="3">
    <source>
        <dbReference type="ARBA" id="ARBA00022525"/>
    </source>
</evidence>
<dbReference type="PANTHER" id="PTHR31490">
    <property type="entry name" value="GLYCOSYL HYDROLASE"/>
    <property type="match status" value="1"/>
</dbReference>
<keyword evidence="3" id="KW-0964">Secreted</keyword>
<protein>
    <recommendedName>
        <fullName evidence="8">Beta-xylanase</fullName>
        <ecNumber evidence="8">3.2.1.8</ecNumber>
    </recommendedName>
</protein>
<evidence type="ECO:0000256" key="5">
    <source>
        <dbReference type="ARBA" id="ARBA00023277"/>
    </source>
</evidence>
<dbReference type="SUPFAM" id="SSF51445">
    <property type="entry name" value="(Trans)glycosidases"/>
    <property type="match status" value="1"/>
</dbReference>
<dbReference type="PRINTS" id="PR00134">
    <property type="entry name" value="GLHYDRLASE10"/>
</dbReference>
<proteinExistence type="inferred from homology"/>
<dbReference type="GO" id="GO:0000272">
    <property type="term" value="P:polysaccharide catabolic process"/>
    <property type="evidence" value="ECO:0007669"/>
    <property type="project" value="UniProtKB-KW"/>
</dbReference>
<name>A0A507BL31_9PEZI</name>
<organism evidence="11 12">
    <name type="scientific">Thyridium curvatum</name>
    <dbReference type="NCBI Taxonomy" id="1093900"/>
    <lineage>
        <taxon>Eukaryota</taxon>
        <taxon>Fungi</taxon>
        <taxon>Dikarya</taxon>
        <taxon>Ascomycota</taxon>
        <taxon>Pezizomycotina</taxon>
        <taxon>Sordariomycetes</taxon>
        <taxon>Sordariomycetidae</taxon>
        <taxon>Thyridiales</taxon>
        <taxon>Thyridiaceae</taxon>
        <taxon>Thyridium</taxon>
    </lineage>
</organism>
<reference evidence="11 12" key="1">
    <citation type="submission" date="2019-06" db="EMBL/GenBank/DDBJ databases">
        <title>Draft genome sequence of the filamentous fungus Phialemoniopsis curvata isolated from diesel fuel.</title>
        <authorList>
            <person name="Varaljay V.A."/>
            <person name="Lyon W.J."/>
            <person name="Crouch A.L."/>
            <person name="Drake C.E."/>
            <person name="Hollomon J.M."/>
            <person name="Nadeau L.J."/>
            <person name="Nunn H.S."/>
            <person name="Stevenson B.S."/>
            <person name="Bojanowski C.L."/>
            <person name="Crookes-Goodson W.J."/>
        </authorList>
    </citation>
    <scope>NUCLEOTIDE SEQUENCE [LARGE SCALE GENOMIC DNA]</scope>
    <source>
        <strain evidence="11 12">D216</strain>
    </source>
</reference>
<sequence length="327" mass="35183">MKSALLLLLASPLAALAAPAVQGRQAAQSIDALIKAKGKLYFGTCTDQGRLTSGKNAAIIDANFGQVTPENSMKWQSLESTRGQYNWAPADYLVNWATTHNKTIRGHTIVWHSQLAGWVGNLRDKTQLTQAIQEHAKTVIGRWKGKIRGWDVCNEIFNEDGSLRQSVFSQVLGEDFVRIAFEAARAADPDAVLYINDYNLDSPNAAKLTNGMVAHVKKWIAAGVPIDGIGTQGHLNAGQGSALAGAIKALADSGVKEVAVTELDIQGNNANDYATITKGCLAVKQCVGITVWGVRDQDSWRPQGNPLLFDSGFNPKASYNAIVQALQ</sequence>
<evidence type="ECO:0000313" key="11">
    <source>
        <dbReference type="EMBL" id="TPX17861.1"/>
    </source>
</evidence>
<dbReference type="Proteomes" id="UP000319257">
    <property type="component" value="Unassembled WGS sequence"/>
</dbReference>
<dbReference type="EC" id="3.2.1.8" evidence="8"/>
<dbReference type="Pfam" id="PF00331">
    <property type="entry name" value="Glyco_hydro_10"/>
    <property type="match status" value="1"/>
</dbReference>
<dbReference type="GeneID" id="41970409"/>
<dbReference type="RefSeq" id="XP_030999572.1">
    <property type="nucleotide sequence ID" value="XM_031137209.1"/>
</dbReference>
<dbReference type="PANTHER" id="PTHR31490:SF76">
    <property type="entry name" value="ENDO-1,4-BETA-XYLANASE C"/>
    <property type="match status" value="1"/>
</dbReference>
<evidence type="ECO:0000256" key="1">
    <source>
        <dbReference type="ARBA" id="ARBA00004613"/>
    </source>
</evidence>
<dbReference type="SMART" id="SM00633">
    <property type="entry name" value="Glyco_10"/>
    <property type="match status" value="1"/>
</dbReference>
<feature type="signal peptide" evidence="9">
    <location>
        <begin position="1"/>
        <end position="17"/>
    </location>
</feature>
<dbReference type="Gene3D" id="3.20.20.80">
    <property type="entry name" value="Glycosidases"/>
    <property type="match status" value="1"/>
</dbReference>
<evidence type="ECO:0000313" key="12">
    <source>
        <dbReference type="Proteomes" id="UP000319257"/>
    </source>
</evidence>
<evidence type="ECO:0000256" key="7">
    <source>
        <dbReference type="ARBA" id="ARBA00023326"/>
    </source>
</evidence>
<dbReference type="InterPro" id="IPR001000">
    <property type="entry name" value="GH10_dom"/>
</dbReference>
<evidence type="ECO:0000256" key="6">
    <source>
        <dbReference type="ARBA" id="ARBA00023295"/>
    </source>
</evidence>
<accession>A0A507BL31</accession>
<dbReference type="EMBL" id="SKBQ01000012">
    <property type="protein sequence ID" value="TPX17861.1"/>
    <property type="molecule type" value="Genomic_DNA"/>
</dbReference>
<keyword evidence="9" id="KW-0732">Signal</keyword>
<keyword evidence="5 8" id="KW-0119">Carbohydrate metabolism</keyword>
<keyword evidence="12" id="KW-1185">Reference proteome</keyword>
<comment type="subcellular location">
    <subcellularLocation>
        <location evidence="1">Secreted</location>
    </subcellularLocation>
</comment>
<gene>
    <name evidence="11" type="ORF">E0L32_002962</name>
</gene>
<dbReference type="PROSITE" id="PS51760">
    <property type="entry name" value="GH10_2"/>
    <property type="match status" value="1"/>
</dbReference>
<feature type="domain" description="GH10" evidence="10">
    <location>
        <begin position="27"/>
        <end position="325"/>
    </location>
</feature>
<keyword evidence="6 8" id="KW-0326">Glycosidase</keyword>
<keyword evidence="4 8" id="KW-0378">Hydrolase</keyword>
<dbReference type="AlphaFoldDB" id="A0A507BL31"/>
<dbReference type="InParanoid" id="A0A507BL31"/>
<dbReference type="OrthoDB" id="3055998at2759"/>